<dbReference type="PROSITE" id="PS50995">
    <property type="entry name" value="HTH_MARR_2"/>
    <property type="match status" value="1"/>
</dbReference>
<gene>
    <name evidence="2" type="ORF">GCM10009749_11390</name>
</gene>
<dbReference type="PANTHER" id="PTHR33164">
    <property type="entry name" value="TRANSCRIPTIONAL REGULATOR, MARR FAMILY"/>
    <property type="match status" value="1"/>
</dbReference>
<accession>A0ABN2M355</accession>
<keyword evidence="3" id="KW-1185">Reference proteome</keyword>
<dbReference type="SUPFAM" id="SSF46785">
    <property type="entry name" value="Winged helix' DNA-binding domain"/>
    <property type="match status" value="1"/>
</dbReference>
<protein>
    <submittedName>
        <fullName evidence="2">MarR family transcriptional regulator</fullName>
    </submittedName>
</protein>
<dbReference type="PRINTS" id="PR00598">
    <property type="entry name" value="HTHMARR"/>
</dbReference>
<dbReference type="InterPro" id="IPR039422">
    <property type="entry name" value="MarR/SlyA-like"/>
</dbReference>
<dbReference type="Gene3D" id="1.10.10.10">
    <property type="entry name" value="Winged helix-like DNA-binding domain superfamily/Winged helix DNA-binding domain"/>
    <property type="match status" value="1"/>
</dbReference>
<dbReference type="InterPro" id="IPR036390">
    <property type="entry name" value="WH_DNA-bd_sf"/>
</dbReference>
<dbReference type="RefSeq" id="WP_344294339.1">
    <property type="nucleotide sequence ID" value="NZ_BAAANJ010000004.1"/>
</dbReference>
<comment type="caution">
    <text evidence="2">The sequence shown here is derived from an EMBL/GenBank/DDBJ whole genome shotgun (WGS) entry which is preliminary data.</text>
</comment>
<sequence length="173" mass="18837">MTSETKWLNTEESAAWVRLVALAELLPGALDAQLLRDAGLTHFEYGALMAIADAPDRTMRMTELASRTNATLPRLSHVARRLEERGLIERYPCPEDRRATNATITEAGMQLIADAAPGHVATVRETVLDALTQEQLEQLYAIAGAVLTRLDPDSRLTATSCQFSEGPILAHAG</sequence>
<organism evidence="2 3">
    <name type="scientific">Agromyces neolithicus</name>
    <dbReference type="NCBI Taxonomy" id="269420"/>
    <lineage>
        <taxon>Bacteria</taxon>
        <taxon>Bacillati</taxon>
        <taxon>Actinomycetota</taxon>
        <taxon>Actinomycetes</taxon>
        <taxon>Micrococcales</taxon>
        <taxon>Microbacteriaceae</taxon>
        <taxon>Agromyces</taxon>
    </lineage>
</organism>
<name>A0ABN2M355_9MICO</name>
<dbReference type="SMART" id="SM00347">
    <property type="entry name" value="HTH_MARR"/>
    <property type="match status" value="1"/>
</dbReference>
<proteinExistence type="predicted"/>
<dbReference type="EMBL" id="BAAANJ010000004">
    <property type="protein sequence ID" value="GAA1804997.1"/>
    <property type="molecule type" value="Genomic_DNA"/>
</dbReference>
<dbReference type="InterPro" id="IPR036388">
    <property type="entry name" value="WH-like_DNA-bd_sf"/>
</dbReference>
<dbReference type="InterPro" id="IPR000835">
    <property type="entry name" value="HTH_MarR-typ"/>
</dbReference>
<reference evidence="2 3" key="1">
    <citation type="journal article" date="2019" name="Int. J. Syst. Evol. Microbiol.">
        <title>The Global Catalogue of Microorganisms (GCM) 10K type strain sequencing project: providing services to taxonomists for standard genome sequencing and annotation.</title>
        <authorList>
            <consortium name="The Broad Institute Genomics Platform"/>
            <consortium name="The Broad Institute Genome Sequencing Center for Infectious Disease"/>
            <person name="Wu L."/>
            <person name="Ma J."/>
        </authorList>
    </citation>
    <scope>NUCLEOTIDE SEQUENCE [LARGE SCALE GENOMIC DNA]</scope>
    <source>
        <strain evidence="2 3">JCM 14322</strain>
    </source>
</reference>
<evidence type="ECO:0000313" key="2">
    <source>
        <dbReference type="EMBL" id="GAA1804997.1"/>
    </source>
</evidence>
<dbReference type="Proteomes" id="UP001500002">
    <property type="component" value="Unassembled WGS sequence"/>
</dbReference>
<evidence type="ECO:0000313" key="3">
    <source>
        <dbReference type="Proteomes" id="UP001500002"/>
    </source>
</evidence>
<dbReference type="PANTHER" id="PTHR33164:SF99">
    <property type="entry name" value="MARR FAMILY REGULATORY PROTEIN"/>
    <property type="match status" value="1"/>
</dbReference>
<feature type="domain" description="HTH marR-type" evidence="1">
    <location>
        <begin position="12"/>
        <end position="148"/>
    </location>
</feature>
<evidence type="ECO:0000259" key="1">
    <source>
        <dbReference type="PROSITE" id="PS50995"/>
    </source>
</evidence>
<dbReference type="Pfam" id="PF12802">
    <property type="entry name" value="MarR_2"/>
    <property type="match status" value="1"/>
</dbReference>